<evidence type="ECO:0000313" key="4">
    <source>
        <dbReference type="Proteomes" id="UP000241507"/>
    </source>
</evidence>
<dbReference type="Proteomes" id="UP000241507">
    <property type="component" value="Chromosome"/>
</dbReference>
<feature type="domain" description="Calcineurin-like phosphoesterase" evidence="1">
    <location>
        <begin position="4"/>
        <end position="251"/>
    </location>
</feature>
<dbReference type="Pfam" id="PF00149">
    <property type="entry name" value="Metallophos"/>
    <property type="match status" value="1"/>
</dbReference>
<dbReference type="AlphaFoldDB" id="A0A2R3ZA65"/>
<accession>A0A2R3ZA65</accession>
<gene>
    <name evidence="3" type="ORF">C7S20_19190</name>
</gene>
<dbReference type="SUPFAM" id="SSF56300">
    <property type="entry name" value="Metallo-dependent phosphatases"/>
    <property type="match status" value="1"/>
</dbReference>
<evidence type="ECO:0000259" key="2">
    <source>
        <dbReference type="Pfam" id="PF24406"/>
    </source>
</evidence>
<dbReference type="InterPro" id="IPR027417">
    <property type="entry name" value="P-loop_NTPase"/>
</dbReference>
<dbReference type="EMBL" id="CP028136">
    <property type="protein sequence ID" value="AVR47203.1"/>
    <property type="molecule type" value="Genomic_DNA"/>
</dbReference>
<proteinExistence type="predicted"/>
<dbReference type="Gene3D" id="3.40.50.300">
    <property type="entry name" value="P-loop containing nucleotide triphosphate hydrolases"/>
    <property type="match status" value="1"/>
</dbReference>
<dbReference type="Gene3D" id="3.60.21.10">
    <property type="match status" value="1"/>
</dbReference>
<evidence type="ECO:0000259" key="1">
    <source>
        <dbReference type="Pfam" id="PF00149"/>
    </source>
</evidence>
<dbReference type="InterPro" id="IPR029052">
    <property type="entry name" value="Metallo-depent_PP-like"/>
</dbReference>
<feature type="domain" description="STAND NTPase 4 small alpha/beta" evidence="2">
    <location>
        <begin position="656"/>
        <end position="712"/>
    </location>
</feature>
<reference evidence="4" key="1">
    <citation type="submission" date="2018-03" db="EMBL/GenBank/DDBJ databases">
        <title>Gramella fulva sp. nov., isolated from a dry surface of tidal flat.</title>
        <authorList>
            <person name="Hwang S.H."/>
            <person name="Hwang W.M."/>
            <person name="Kang K."/>
            <person name="Ahn T.-Y."/>
        </authorList>
    </citation>
    <scope>NUCLEOTIDE SEQUENCE [LARGE SCALE GENOMIC DNA]</scope>
    <source>
        <strain evidence="4">SH35</strain>
    </source>
</reference>
<dbReference type="InterPro" id="IPR057123">
    <property type="entry name" value="STAND_NTPase4_dom"/>
</dbReference>
<dbReference type="KEGG" id="grs:C7S20_19190"/>
<evidence type="ECO:0000313" key="3">
    <source>
        <dbReference type="EMBL" id="AVR47203.1"/>
    </source>
</evidence>
<sequence>MLVRIIHLSDFHLKNESIESSQKNLLEALIVDIKQFVNRDTIVIFSGDFVDKGGLEFNDPELKFHYFEEQVIDPILRHFPGLKGRFLFAPGNHDFERDKINSFKDKPMRDSFIASPDLVDKFIPEVRAKEESVVGMTNFKSFEKEFFEKKEDWLEYNLTPFESSFKLQCGNENVGVTALNSAWLCYEDDNIGSLFLGKNQIENSLEFISDTDIKIAILHHPLEFLNSRDYKKIKPLLYSNYDMIFLGHTHKLESQKVDDLDGNLFLSIGKSINGIQSEEISYTNGYAVIDFEKSDNITVHYRKYLDLHRKFVVNSDIGNDRGIKIFEIPKEGEQKKIQRVSGIIDEIKEDIFPKLNDDLILNISQSNKGKLSEIYVEPVIGNLPENNVDNNDNFQFFSTRNLIESNNNQLIFGAKETGKTILLDKLLIDLTENFQKSRRLPVLIKFNEIGNQNIKQLIKKYISRSSKETNELLKCVEIDLLIDDLDFSSQFNYQNKELKSFISEFPQTRIVATVNNTEDEIIPVKLITAFSEFKDDFKIYYIHLFKSKQIKGLISNWITSSDIDLHENIEKLLKGFREIGLPKTPLAVTIFLWIINKQQNRPINNAVLVELFVENLLEKGNLQNIYFDTFDFGDKQRLLAYLAKFMLEKKNSNLGYRVKEYELQKEIERYLENKIDLNPSKVLEYLIERGILVRCNGNSIRFKTAFFFSYFLAKFIGYSQDFKNEILTGKNYLNYINELDFYTGLNREDEEVFNFLNKEVEEVYGYINSKVRDEYEEIDKVLETKQTIASRIDLGKASTKPTEQEIEKAYDSQIATVPSRKNIEAKLDMDQQPKEEIEAIRFSKLLKLTAIVFKNSSDIDHKKRIDSYNNIIVSSISYMMMYRDSILYFREKYADEVSKLLPKEMDFGFFMKILPILHQVTMYNWIGSFKSAPIIRKKIQADRNTKEISEFEKFLSVYIYSDIRAKNSPDYIKEFFKTTKRKYILDASFIKNMSYYYLRSKSIESDKEYTKLLAEIKTKLGETSQRNKGELIQKFKEEKNKKETEE</sequence>
<dbReference type="Pfam" id="PF24406">
    <property type="entry name" value="nSTAND_NTPase4"/>
    <property type="match status" value="1"/>
</dbReference>
<organism evidence="3 4">
    <name type="scientific">Christiangramia fulva</name>
    <dbReference type="NCBI Taxonomy" id="2126553"/>
    <lineage>
        <taxon>Bacteria</taxon>
        <taxon>Pseudomonadati</taxon>
        <taxon>Bacteroidota</taxon>
        <taxon>Flavobacteriia</taxon>
        <taxon>Flavobacteriales</taxon>
        <taxon>Flavobacteriaceae</taxon>
        <taxon>Christiangramia</taxon>
    </lineage>
</organism>
<dbReference type="InterPro" id="IPR004843">
    <property type="entry name" value="Calcineurin-like_PHP"/>
</dbReference>
<keyword evidence="4" id="KW-1185">Reference proteome</keyword>
<protein>
    <submittedName>
        <fullName evidence="3">Uncharacterized protein</fullName>
    </submittedName>
</protein>
<dbReference type="GO" id="GO:0016787">
    <property type="term" value="F:hydrolase activity"/>
    <property type="evidence" value="ECO:0007669"/>
    <property type="project" value="InterPro"/>
</dbReference>
<name>A0A2R3ZA65_9FLAO</name>